<evidence type="ECO:0000256" key="3">
    <source>
        <dbReference type="ARBA" id="ARBA00022679"/>
    </source>
</evidence>
<comment type="cofactor">
    <cofactor evidence="1">
        <name>Mg(2+)</name>
        <dbReference type="ChEBI" id="CHEBI:18420"/>
    </cofactor>
</comment>
<dbReference type="GO" id="GO:0046872">
    <property type="term" value="F:metal ion binding"/>
    <property type="evidence" value="ECO:0007669"/>
    <property type="project" value="UniProtKB-KW"/>
</dbReference>
<dbReference type="STRING" id="379508.A5E1B8"/>
<accession>A5E1B8</accession>
<dbReference type="Proteomes" id="UP000001996">
    <property type="component" value="Unassembled WGS sequence"/>
</dbReference>
<gene>
    <name evidence="10" type="ORF">LELG_03405</name>
</gene>
<dbReference type="InterPro" id="IPR003846">
    <property type="entry name" value="SelO"/>
</dbReference>
<dbReference type="VEuPathDB" id="FungiDB:LELG_03405"/>
<evidence type="ECO:0000256" key="9">
    <source>
        <dbReference type="ARBA" id="ARBA00031547"/>
    </source>
</evidence>
<dbReference type="Pfam" id="PF02696">
    <property type="entry name" value="SelO"/>
    <property type="match status" value="1"/>
</dbReference>
<evidence type="ECO:0000256" key="1">
    <source>
        <dbReference type="ARBA" id="ARBA00001946"/>
    </source>
</evidence>
<name>A5E1B8_LODEL</name>
<evidence type="ECO:0000313" key="10">
    <source>
        <dbReference type="EMBL" id="EDK45226.1"/>
    </source>
</evidence>
<dbReference type="PANTHER" id="PTHR32057:SF14">
    <property type="entry name" value="PROTEIN ADENYLYLTRANSFERASE SELO, MITOCHONDRIAL"/>
    <property type="match status" value="1"/>
</dbReference>
<dbReference type="GO" id="GO:0005524">
    <property type="term" value="F:ATP binding"/>
    <property type="evidence" value="ECO:0007669"/>
    <property type="project" value="UniProtKB-KW"/>
</dbReference>
<evidence type="ECO:0000256" key="8">
    <source>
        <dbReference type="ARBA" id="ARBA00022842"/>
    </source>
</evidence>
<keyword evidence="5" id="KW-0479">Metal-binding</keyword>
<dbReference type="EMBL" id="CH981527">
    <property type="protein sequence ID" value="EDK45226.1"/>
    <property type="molecule type" value="Genomic_DNA"/>
</dbReference>
<dbReference type="OrthoDB" id="10254721at2759"/>
<keyword evidence="3" id="KW-0808">Transferase</keyword>
<dbReference type="GO" id="GO:0005739">
    <property type="term" value="C:mitochondrion"/>
    <property type="evidence" value="ECO:0007669"/>
    <property type="project" value="EnsemblFungi"/>
</dbReference>
<protein>
    <recommendedName>
        <fullName evidence="9">Selenoprotein O</fullName>
    </recommendedName>
</protein>
<keyword evidence="6" id="KW-0547">Nucleotide-binding</keyword>
<proteinExistence type="inferred from homology"/>
<dbReference type="KEGG" id="lel:PVL30_002901"/>
<dbReference type="HOGENOM" id="CLU_010245_4_0_1"/>
<keyword evidence="4" id="KW-0548">Nucleotidyltransferase</keyword>
<dbReference type="eggNOG" id="KOG2542">
    <property type="taxonomic scope" value="Eukaryota"/>
</dbReference>
<keyword evidence="8" id="KW-0460">Magnesium</keyword>
<comment type="similarity">
    <text evidence="2">Belongs to the SELO family.</text>
</comment>
<evidence type="ECO:0000256" key="5">
    <source>
        <dbReference type="ARBA" id="ARBA00022723"/>
    </source>
</evidence>
<evidence type="ECO:0000256" key="4">
    <source>
        <dbReference type="ARBA" id="ARBA00022695"/>
    </source>
</evidence>
<dbReference type="GO" id="GO:0045454">
    <property type="term" value="P:cell redox homeostasis"/>
    <property type="evidence" value="ECO:0007669"/>
    <property type="project" value="EnsemblFungi"/>
</dbReference>
<keyword evidence="11" id="KW-1185">Reference proteome</keyword>
<dbReference type="PANTHER" id="PTHR32057">
    <property type="entry name" value="PROTEIN ADENYLYLTRANSFERASE SELO, MITOCHONDRIAL"/>
    <property type="match status" value="1"/>
</dbReference>
<organism evidence="10 11">
    <name type="scientific">Lodderomyces elongisporus (strain ATCC 11503 / CBS 2605 / JCM 1781 / NBRC 1676 / NRRL YB-4239)</name>
    <name type="common">Yeast</name>
    <name type="synonym">Saccharomyces elongisporus</name>
    <dbReference type="NCBI Taxonomy" id="379508"/>
    <lineage>
        <taxon>Eukaryota</taxon>
        <taxon>Fungi</taxon>
        <taxon>Dikarya</taxon>
        <taxon>Ascomycota</taxon>
        <taxon>Saccharomycotina</taxon>
        <taxon>Pichiomycetes</taxon>
        <taxon>Debaryomycetaceae</taxon>
        <taxon>Candida/Lodderomyces clade</taxon>
        <taxon>Lodderomyces</taxon>
    </lineage>
</organism>
<sequence>MDKGFPMPYAQAYAGWQFGQFAGQLGDGRVVSLFEIPKAFPDGENRPVYELQLKGAGMTPYSRFADGKAVLRSSIREYIISEHLNAIGVPSTRALSLTSLPSTFAQRHAVEKCAIVARFAESWVRLGTFDLYRYRGDRDGIRQLSNYVIDELFTIDGKQFQNYERIVSKKPNLITIDQDELTKYDKMYYETVIRNAETTAICQCYGFLNGVLNTDNTSVLGLTIDFGPFSIMDKYDPNYTPNSEDHQSRYGYRNVPTAIWWNLTRFGEDLAELLGAGNTLLNDPEFEKGIKEEWEDPIIKRATKIIEIGGEIYLYAFTKKYVETFYKRLGLSLQLIDENEPELQNVQLITPMLEVLQKLQTDFNLFFLELQNADFNQPLELIAESFLLQYDSSTHRYHKGRH</sequence>
<keyword evidence="7" id="KW-0067">ATP-binding</keyword>
<dbReference type="InParanoid" id="A5E1B8"/>
<dbReference type="FunCoup" id="A5E1B8">
    <property type="interactions" value="327"/>
</dbReference>
<dbReference type="GeneID" id="5232289"/>
<evidence type="ECO:0000256" key="6">
    <source>
        <dbReference type="ARBA" id="ARBA00022741"/>
    </source>
</evidence>
<dbReference type="GO" id="GO:0070733">
    <property type="term" value="F:AMPylase activity"/>
    <property type="evidence" value="ECO:0007669"/>
    <property type="project" value="EnsemblFungi"/>
</dbReference>
<evidence type="ECO:0000256" key="7">
    <source>
        <dbReference type="ARBA" id="ARBA00022840"/>
    </source>
</evidence>
<dbReference type="AlphaFoldDB" id="A5E1B8"/>
<evidence type="ECO:0000256" key="2">
    <source>
        <dbReference type="ARBA" id="ARBA00009747"/>
    </source>
</evidence>
<reference evidence="10 11" key="1">
    <citation type="journal article" date="2009" name="Nature">
        <title>Evolution of pathogenicity and sexual reproduction in eight Candida genomes.</title>
        <authorList>
            <person name="Butler G."/>
            <person name="Rasmussen M.D."/>
            <person name="Lin M.F."/>
            <person name="Santos M.A."/>
            <person name="Sakthikumar S."/>
            <person name="Munro C.A."/>
            <person name="Rheinbay E."/>
            <person name="Grabherr M."/>
            <person name="Forche A."/>
            <person name="Reedy J.L."/>
            <person name="Agrafioti I."/>
            <person name="Arnaud M.B."/>
            <person name="Bates S."/>
            <person name="Brown A.J."/>
            <person name="Brunke S."/>
            <person name="Costanzo M.C."/>
            <person name="Fitzpatrick D.A."/>
            <person name="de Groot P.W."/>
            <person name="Harris D."/>
            <person name="Hoyer L.L."/>
            <person name="Hube B."/>
            <person name="Klis F.M."/>
            <person name="Kodira C."/>
            <person name="Lennard N."/>
            <person name="Logue M.E."/>
            <person name="Martin R."/>
            <person name="Neiman A.M."/>
            <person name="Nikolaou E."/>
            <person name="Quail M.A."/>
            <person name="Quinn J."/>
            <person name="Santos M.C."/>
            <person name="Schmitzberger F.F."/>
            <person name="Sherlock G."/>
            <person name="Shah P."/>
            <person name="Silverstein K.A."/>
            <person name="Skrzypek M.S."/>
            <person name="Soll D."/>
            <person name="Staggs R."/>
            <person name="Stansfield I."/>
            <person name="Stumpf M.P."/>
            <person name="Sudbery P.E."/>
            <person name="Srikantha T."/>
            <person name="Zeng Q."/>
            <person name="Berman J."/>
            <person name="Berriman M."/>
            <person name="Heitman J."/>
            <person name="Gow N.A."/>
            <person name="Lorenz M.C."/>
            <person name="Birren B.W."/>
            <person name="Kellis M."/>
            <person name="Cuomo C.A."/>
        </authorList>
    </citation>
    <scope>NUCLEOTIDE SEQUENCE [LARGE SCALE GENOMIC DNA]</scope>
    <source>
        <strain evidence="11">ATCC 11503 / BCRC 21390 / CBS 2605 / JCM 1781 / NBRC 1676 / NRRL YB-4239</strain>
    </source>
</reference>
<evidence type="ECO:0000313" key="11">
    <source>
        <dbReference type="Proteomes" id="UP000001996"/>
    </source>
</evidence>